<keyword evidence="1" id="KW-0238">DNA-binding</keyword>
<feature type="domain" description="HTH merR-type" evidence="3">
    <location>
        <begin position="6"/>
        <end position="75"/>
    </location>
</feature>
<dbReference type="PROSITE" id="PS50937">
    <property type="entry name" value="HTH_MERR_2"/>
    <property type="match status" value="1"/>
</dbReference>
<feature type="coiled-coil region" evidence="2">
    <location>
        <begin position="89"/>
        <end position="123"/>
    </location>
</feature>
<dbReference type="InterPro" id="IPR009061">
    <property type="entry name" value="DNA-bd_dom_put_sf"/>
</dbReference>
<dbReference type="PRINTS" id="PR00040">
    <property type="entry name" value="HTHMERR"/>
</dbReference>
<dbReference type="PANTHER" id="PTHR30204">
    <property type="entry name" value="REDOX-CYCLING DRUG-SENSING TRANSCRIPTIONAL ACTIVATOR SOXR"/>
    <property type="match status" value="1"/>
</dbReference>
<dbReference type="GO" id="GO:0003700">
    <property type="term" value="F:DNA-binding transcription factor activity"/>
    <property type="evidence" value="ECO:0007669"/>
    <property type="project" value="InterPro"/>
</dbReference>
<proteinExistence type="predicted"/>
<dbReference type="Pfam" id="PF13411">
    <property type="entry name" value="MerR_1"/>
    <property type="match status" value="1"/>
</dbReference>
<dbReference type="Proteomes" id="UP000072189">
    <property type="component" value="Unassembled WGS sequence"/>
</dbReference>
<dbReference type="RefSeq" id="WP_058597098.1">
    <property type="nucleotide sequence ID" value="NZ_JBFBMN010000001.1"/>
</dbReference>
<keyword evidence="2" id="KW-0175">Coiled coil</keyword>
<protein>
    <submittedName>
        <fullName evidence="4">MerR family transcriptional regulator</fullName>
    </submittedName>
</protein>
<dbReference type="OrthoDB" id="9809391at2"/>
<evidence type="ECO:0000256" key="2">
    <source>
        <dbReference type="SAM" id="Coils"/>
    </source>
</evidence>
<name>A0A147FAE0_MICTE</name>
<evidence type="ECO:0000313" key="5">
    <source>
        <dbReference type="Proteomes" id="UP000072189"/>
    </source>
</evidence>
<dbReference type="PROSITE" id="PS00552">
    <property type="entry name" value="HTH_MERR_1"/>
    <property type="match status" value="1"/>
</dbReference>
<evidence type="ECO:0000256" key="1">
    <source>
        <dbReference type="ARBA" id="ARBA00023125"/>
    </source>
</evidence>
<dbReference type="InterPro" id="IPR047057">
    <property type="entry name" value="MerR_fam"/>
</dbReference>
<dbReference type="SMART" id="SM00422">
    <property type="entry name" value="HTH_MERR"/>
    <property type="match status" value="1"/>
</dbReference>
<dbReference type="GO" id="GO:0003677">
    <property type="term" value="F:DNA binding"/>
    <property type="evidence" value="ECO:0007669"/>
    <property type="project" value="UniProtKB-KW"/>
</dbReference>
<evidence type="ECO:0000259" key="3">
    <source>
        <dbReference type="PROSITE" id="PS50937"/>
    </source>
</evidence>
<evidence type="ECO:0000313" key="4">
    <source>
        <dbReference type="EMBL" id="KTS13559.1"/>
    </source>
</evidence>
<dbReference type="AlphaFoldDB" id="A0A147FAE0"/>
<organism evidence="4 5">
    <name type="scientific">Microbacterium testaceum</name>
    <name type="common">Aureobacterium testaceum</name>
    <name type="synonym">Brevibacterium testaceum</name>
    <dbReference type="NCBI Taxonomy" id="2033"/>
    <lineage>
        <taxon>Bacteria</taxon>
        <taxon>Bacillati</taxon>
        <taxon>Actinomycetota</taxon>
        <taxon>Actinomycetes</taxon>
        <taxon>Micrococcales</taxon>
        <taxon>Microbacteriaceae</taxon>
        <taxon>Microbacterium</taxon>
    </lineage>
</organism>
<dbReference type="PANTHER" id="PTHR30204:SF93">
    <property type="entry name" value="HTH MERR-TYPE DOMAIN-CONTAINING PROTEIN"/>
    <property type="match status" value="1"/>
</dbReference>
<comment type="caution">
    <text evidence="4">The sequence shown here is derived from an EMBL/GenBank/DDBJ whole genome shotgun (WGS) entry which is preliminary data.</text>
</comment>
<reference evidence="4 5" key="1">
    <citation type="journal article" date="2016" name="Front. Microbiol.">
        <title>Genomic Resource of Rice Seed Associated Bacteria.</title>
        <authorList>
            <person name="Midha S."/>
            <person name="Bansal K."/>
            <person name="Sharma S."/>
            <person name="Kumar N."/>
            <person name="Patil P.P."/>
            <person name="Chaudhry V."/>
            <person name="Patil P.B."/>
        </authorList>
    </citation>
    <scope>NUCLEOTIDE SEQUENCE [LARGE SCALE GENOMIC DNA]</scope>
    <source>
        <strain evidence="4 5">RSA3</strain>
    </source>
</reference>
<dbReference type="SUPFAM" id="SSF46955">
    <property type="entry name" value="Putative DNA-binding domain"/>
    <property type="match status" value="1"/>
</dbReference>
<accession>A0A147FAE0</accession>
<sequence length="123" mass="14044">MTEERPMQIGELAERTGLSIRTLRHYDEIGLLRPSARTEGGFRLYTADDESRLLLIRRMKPLGYSLEQMGDLLAVVDGLEADPDDAGLRERFAGIRDEAQRRREDLRRKVAAADEFVAQLEAR</sequence>
<gene>
    <name evidence="4" type="ORF">RSA3_04105</name>
</gene>
<dbReference type="InterPro" id="IPR000551">
    <property type="entry name" value="MerR-type_HTH_dom"/>
</dbReference>
<dbReference type="PATRIC" id="fig|2033.5.peg.2900"/>
<dbReference type="EMBL" id="LDRV01000022">
    <property type="protein sequence ID" value="KTS13559.1"/>
    <property type="molecule type" value="Genomic_DNA"/>
</dbReference>
<dbReference type="Gene3D" id="1.10.1660.10">
    <property type="match status" value="1"/>
</dbReference>